<keyword evidence="7" id="KW-1185">Reference proteome</keyword>
<feature type="domain" description="DUF1232" evidence="5">
    <location>
        <begin position="82"/>
        <end position="117"/>
    </location>
</feature>
<dbReference type="STRING" id="333140.AWW68_07390"/>
<dbReference type="Pfam" id="PF06803">
    <property type="entry name" value="DUF1232"/>
    <property type="match status" value="1"/>
</dbReference>
<dbReference type="AlphaFoldDB" id="A0A150XAE7"/>
<evidence type="ECO:0000313" key="6">
    <source>
        <dbReference type="EMBL" id="KYG75650.1"/>
    </source>
</evidence>
<dbReference type="RefSeq" id="WP_068219278.1">
    <property type="nucleotide sequence ID" value="NZ_CP139724.1"/>
</dbReference>
<comment type="caution">
    <text evidence="6">The sequence shown here is derived from an EMBL/GenBank/DDBJ whole genome shotgun (WGS) entry which is preliminary data.</text>
</comment>
<dbReference type="OrthoDB" id="9800034at2"/>
<keyword evidence="4" id="KW-0472">Membrane</keyword>
<protein>
    <recommendedName>
        <fullName evidence="5">DUF1232 domain-containing protein</fullName>
    </recommendedName>
</protein>
<reference evidence="6 7" key="1">
    <citation type="submission" date="2016-01" db="EMBL/GenBank/DDBJ databases">
        <title>Genome sequencing of Roseivirga spongicola UST030701-084.</title>
        <authorList>
            <person name="Selvaratnam C."/>
            <person name="Thevarajoo S."/>
            <person name="Goh K.M."/>
            <person name="Ee R."/>
            <person name="Chan K.-G."/>
            <person name="Chong C.S."/>
        </authorList>
    </citation>
    <scope>NUCLEOTIDE SEQUENCE [LARGE SCALE GENOMIC DNA]</scope>
    <source>
        <strain evidence="6 7">UST030701-084</strain>
    </source>
</reference>
<proteinExistence type="predicted"/>
<evidence type="ECO:0000313" key="7">
    <source>
        <dbReference type="Proteomes" id="UP000075606"/>
    </source>
</evidence>
<evidence type="ECO:0000256" key="4">
    <source>
        <dbReference type="ARBA" id="ARBA00023136"/>
    </source>
</evidence>
<sequence>MSRTEPNSTEKRFFERFKQKATKIVGDSSALKNLLVKVQNKMDDMEDDDSLKGKIVAYLNLVVRMISNSVSGRYPDMPWQTLVMIVAGLIYFIAPIDALPDFIPVAGFLDDATILAWLGKSFQDDLNKYREWEELNLSR</sequence>
<keyword evidence="3" id="KW-1133">Transmembrane helix</keyword>
<evidence type="ECO:0000259" key="5">
    <source>
        <dbReference type="Pfam" id="PF06803"/>
    </source>
</evidence>
<keyword evidence="2" id="KW-0812">Transmembrane</keyword>
<evidence type="ECO:0000256" key="2">
    <source>
        <dbReference type="ARBA" id="ARBA00022692"/>
    </source>
</evidence>
<name>A0A150XAE7_9BACT</name>
<evidence type="ECO:0000256" key="3">
    <source>
        <dbReference type="ARBA" id="ARBA00022989"/>
    </source>
</evidence>
<dbReference type="Proteomes" id="UP000075606">
    <property type="component" value="Unassembled WGS sequence"/>
</dbReference>
<dbReference type="InterPro" id="IPR010652">
    <property type="entry name" value="DUF1232"/>
</dbReference>
<dbReference type="EMBL" id="LRPC01000012">
    <property type="protein sequence ID" value="KYG75650.1"/>
    <property type="molecule type" value="Genomic_DNA"/>
</dbReference>
<evidence type="ECO:0000256" key="1">
    <source>
        <dbReference type="ARBA" id="ARBA00004127"/>
    </source>
</evidence>
<gene>
    <name evidence="6" type="ORF">AWW68_07390</name>
</gene>
<comment type="subcellular location">
    <subcellularLocation>
        <location evidence="1">Endomembrane system</location>
        <topology evidence="1">Multi-pass membrane protein</topology>
    </subcellularLocation>
</comment>
<accession>A0A150XAE7</accession>
<organism evidence="6 7">
    <name type="scientific">Roseivirga spongicola</name>
    <dbReference type="NCBI Taxonomy" id="333140"/>
    <lineage>
        <taxon>Bacteria</taxon>
        <taxon>Pseudomonadati</taxon>
        <taxon>Bacteroidota</taxon>
        <taxon>Cytophagia</taxon>
        <taxon>Cytophagales</taxon>
        <taxon>Roseivirgaceae</taxon>
        <taxon>Roseivirga</taxon>
    </lineage>
</organism>
<dbReference type="GO" id="GO:0012505">
    <property type="term" value="C:endomembrane system"/>
    <property type="evidence" value="ECO:0007669"/>
    <property type="project" value="UniProtKB-SubCell"/>
</dbReference>